<dbReference type="InterPro" id="IPR013740">
    <property type="entry name" value="Redoxin"/>
</dbReference>
<dbReference type="RefSeq" id="WP_260796156.1">
    <property type="nucleotide sequence ID" value="NZ_CP093313.1"/>
</dbReference>
<dbReference type="GO" id="GO:0016491">
    <property type="term" value="F:oxidoreductase activity"/>
    <property type="evidence" value="ECO:0007669"/>
    <property type="project" value="InterPro"/>
</dbReference>
<keyword evidence="4" id="KW-0732">Signal</keyword>
<protein>
    <submittedName>
        <fullName evidence="6">TlpA family protein disulfide reductase</fullName>
    </submittedName>
</protein>
<dbReference type="Pfam" id="PF08534">
    <property type="entry name" value="Redoxin"/>
    <property type="match status" value="1"/>
</dbReference>
<dbReference type="EMBL" id="CP093313">
    <property type="protein sequence ID" value="UWZ86518.1"/>
    <property type="molecule type" value="Genomic_DNA"/>
</dbReference>
<evidence type="ECO:0000313" key="6">
    <source>
        <dbReference type="EMBL" id="UWZ86518.1"/>
    </source>
</evidence>
<feature type="chain" id="PRO_5039899592" evidence="4">
    <location>
        <begin position="24"/>
        <end position="432"/>
    </location>
</feature>
<evidence type="ECO:0000256" key="2">
    <source>
        <dbReference type="ARBA" id="ARBA00022748"/>
    </source>
</evidence>
<dbReference type="CDD" id="cd02966">
    <property type="entry name" value="TlpA_like_family"/>
    <property type="match status" value="1"/>
</dbReference>
<dbReference type="GO" id="GO:0017004">
    <property type="term" value="P:cytochrome complex assembly"/>
    <property type="evidence" value="ECO:0007669"/>
    <property type="project" value="UniProtKB-KW"/>
</dbReference>
<dbReference type="PROSITE" id="PS00194">
    <property type="entry name" value="THIOREDOXIN_1"/>
    <property type="match status" value="1"/>
</dbReference>
<proteinExistence type="predicted"/>
<dbReference type="KEGG" id="orp:MOP44_11360"/>
<organism evidence="6 7">
    <name type="scientific">Occallatibacter riparius</name>
    <dbReference type="NCBI Taxonomy" id="1002689"/>
    <lineage>
        <taxon>Bacteria</taxon>
        <taxon>Pseudomonadati</taxon>
        <taxon>Acidobacteriota</taxon>
        <taxon>Terriglobia</taxon>
        <taxon>Terriglobales</taxon>
        <taxon>Acidobacteriaceae</taxon>
        <taxon>Occallatibacter</taxon>
    </lineage>
</organism>
<dbReference type="PROSITE" id="PS51352">
    <property type="entry name" value="THIOREDOXIN_2"/>
    <property type="match status" value="1"/>
</dbReference>
<evidence type="ECO:0000313" key="7">
    <source>
        <dbReference type="Proteomes" id="UP001059380"/>
    </source>
</evidence>
<dbReference type="PANTHER" id="PTHR42852">
    <property type="entry name" value="THIOL:DISULFIDE INTERCHANGE PROTEIN DSBE"/>
    <property type="match status" value="1"/>
</dbReference>
<feature type="domain" description="Thioredoxin" evidence="5">
    <location>
        <begin position="276"/>
        <end position="413"/>
    </location>
</feature>
<dbReference type="PANTHER" id="PTHR42852:SF13">
    <property type="entry name" value="PROTEIN DIPZ"/>
    <property type="match status" value="1"/>
</dbReference>
<keyword evidence="2" id="KW-0201">Cytochrome c-type biogenesis</keyword>
<keyword evidence="3" id="KW-0676">Redox-active center</keyword>
<feature type="signal peptide" evidence="4">
    <location>
        <begin position="1"/>
        <end position="23"/>
    </location>
</feature>
<dbReference type="Proteomes" id="UP001059380">
    <property type="component" value="Chromosome"/>
</dbReference>
<gene>
    <name evidence="6" type="ORF">MOP44_11360</name>
</gene>
<evidence type="ECO:0000256" key="4">
    <source>
        <dbReference type="SAM" id="SignalP"/>
    </source>
</evidence>
<name>A0A9J7BYR4_9BACT</name>
<evidence type="ECO:0000256" key="1">
    <source>
        <dbReference type="ARBA" id="ARBA00004196"/>
    </source>
</evidence>
<keyword evidence="7" id="KW-1185">Reference proteome</keyword>
<dbReference type="InterPro" id="IPR017937">
    <property type="entry name" value="Thioredoxin_CS"/>
</dbReference>
<dbReference type="GO" id="GO:0030313">
    <property type="term" value="C:cell envelope"/>
    <property type="evidence" value="ECO:0007669"/>
    <property type="project" value="UniProtKB-SubCell"/>
</dbReference>
<accession>A0A9J7BYR4</accession>
<dbReference type="InterPro" id="IPR036249">
    <property type="entry name" value="Thioredoxin-like_sf"/>
</dbReference>
<evidence type="ECO:0000256" key="3">
    <source>
        <dbReference type="ARBA" id="ARBA00023284"/>
    </source>
</evidence>
<reference evidence="6" key="1">
    <citation type="submission" date="2021-04" db="EMBL/GenBank/DDBJ databases">
        <title>Phylogenetic analysis of Acidobacteriaceae.</title>
        <authorList>
            <person name="Qiu L."/>
            <person name="Zhang Q."/>
        </authorList>
    </citation>
    <scope>NUCLEOTIDE SEQUENCE</scope>
    <source>
        <strain evidence="6">DSM 25168</strain>
    </source>
</reference>
<dbReference type="InterPro" id="IPR050553">
    <property type="entry name" value="Thioredoxin_ResA/DsbE_sf"/>
</dbReference>
<dbReference type="AlphaFoldDB" id="A0A9J7BYR4"/>
<dbReference type="SUPFAM" id="SSF52833">
    <property type="entry name" value="Thioredoxin-like"/>
    <property type="match status" value="1"/>
</dbReference>
<evidence type="ECO:0000259" key="5">
    <source>
        <dbReference type="PROSITE" id="PS51352"/>
    </source>
</evidence>
<dbReference type="Gene3D" id="3.40.30.10">
    <property type="entry name" value="Glutaredoxin"/>
    <property type="match status" value="1"/>
</dbReference>
<sequence>MKSSRICSAVLFLAVAPALPAQVAQEGGDAIALLESVAKAYASGTDSFRIESIIDSTTLTELRHDWNRTYRTAIKGSGNLYRIEVRTGFGSYVQLSDRTNEWVYQVETNAYIKRPVPADWPKFPKVMDMGFNEMRQAWQQQQWLEETALGYKRARMLPEETLVIDTHRYPCFVVRASSDDSIHSHDKEFHEEVTFWIDKQTHAFRKILRDADSYVMVTPKLHIPMRTETTEIFPVVDFGPQSAPEEFRFTPPADAKEVASLEPDWGGPPPEHPKAQMVGQMAPDVTLAGPDGKKVALSSFRGKPVLIDFWATWCGPCLLSMPSIGRIYADAKGSGLTAVSVDENSNAEDGAVYFERHHYAWPNFHDNEKAIQKAFKGEGVPLTVLLDAQGKIVYYDFGGDEAGLRGAIAGLGPEFASLSDAGTKAPESARKR</sequence>
<comment type="subcellular location">
    <subcellularLocation>
        <location evidence="1">Cell envelope</location>
    </subcellularLocation>
</comment>
<dbReference type="InterPro" id="IPR013766">
    <property type="entry name" value="Thioredoxin_domain"/>
</dbReference>